<accession>A0A2K2DB31</accession>
<reference evidence="3" key="3">
    <citation type="submission" date="2018-08" db="UniProtKB">
        <authorList>
            <consortium name="EnsemblPlants"/>
        </authorList>
    </citation>
    <scope>IDENTIFICATION</scope>
    <source>
        <strain evidence="3">cv. Bd21</strain>
    </source>
</reference>
<evidence type="ECO:0000313" key="3">
    <source>
        <dbReference type="EnsemblPlants" id="PNT71485"/>
    </source>
</evidence>
<protein>
    <submittedName>
        <fullName evidence="2 3">Uncharacterized protein</fullName>
    </submittedName>
</protein>
<name>A0A2K2DB31_BRADI</name>
<gene>
    <name evidence="2" type="ORF">BRADI_2g28133v3</name>
</gene>
<dbReference type="Proteomes" id="UP000008810">
    <property type="component" value="Chromosome 2"/>
</dbReference>
<dbReference type="AlphaFoldDB" id="A0A2K2DB31"/>
<dbReference type="EMBL" id="CM000881">
    <property type="protein sequence ID" value="PNT71485.1"/>
    <property type="molecule type" value="Genomic_DNA"/>
</dbReference>
<dbReference type="Gramene" id="PNT71485">
    <property type="protein sequence ID" value="PNT71485"/>
    <property type="gene ID" value="BRADI_2g28133v3"/>
</dbReference>
<proteinExistence type="predicted"/>
<evidence type="ECO:0000313" key="4">
    <source>
        <dbReference type="Proteomes" id="UP000008810"/>
    </source>
</evidence>
<keyword evidence="4" id="KW-1185">Reference proteome</keyword>
<sequence length="117" mass="12426">MWSGKAAAPLHLMYLGRLRSRFTCCCTLPASASQRTPSSLPPPSKSPAPSTSPVRCPSLPLDAETEANAAEGTAGRGGSGCTWCWRRNWPRRCAGTGLQQAPPQTTTCVWAATGRRP</sequence>
<dbReference type="EnsemblPlants" id="PNT71485">
    <property type="protein sequence ID" value="PNT71485"/>
    <property type="gene ID" value="BRADI_2g28133v3"/>
</dbReference>
<reference evidence="2" key="2">
    <citation type="submission" date="2017-06" db="EMBL/GenBank/DDBJ databases">
        <title>WGS assembly of Brachypodium distachyon.</title>
        <authorList>
            <consortium name="The International Brachypodium Initiative"/>
            <person name="Lucas S."/>
            <person name="Harmon-Smith M."/>
            <person name="Lail K."/>
            <person name="Tice H."/>
            <person name="Grimwood J."/>
            <person name="Bruce D."/>
            <person name="Barry K."/>
            <person name="Shu S."/>
            <person name="Lindquist E."/>
            <person name="Wang M."/>
            <person name="Pitluck S."/>
            <person name="Vogel J.P."/>
            <person name="Garvin D.F."/>
            <person name="Mockler T.C."/>
            <person name="Schmutz J."/>
            <person name="Rokhsar D."/>
            <person name="Bevan M.W."/>
        </authorList>
    </citation>
    <scope>NUCLEOTIDE SEQUENCE</scope>
    <source>
        <strain evidence="2">Bd21</strain>
    </source>
</reference>
<reference evidence="2 3" key="1">
    <citation type="journal article" date="2010" name="Nature">
        <title>Genome sequencing and analysis of the model grass Brachypodium distachyon.</title>
        <authorList>
            <consortium name="International Brachypodium Initiative"/>
        </authorList>
    </citation>
    <scope>NUCLEOTIDE SEQUENCE [LARGE SCALE GENOMIC DNA]</scope>
    <source>
        <strain evidence="2 3">Bd21</strain>
    </source>
</reference>
<evidence type="ECO:0000256" key="1">
    <source>
        <dbReference type="SAM" id="MobiDB-lite"/>
    </source>
</evidence>
<dbReference type="InParanoid" id="A0A2K2DB31"/>
<organism evidence="2">
    <name type="scientific">Brachypodium distachyon</name>
    <name type="common">Purple false brome</name>
    <name type="synonym">Trachynia distachya</name>
    <dbReference type="NCBI Taxonomy" id="15368"/>
    <lineage>
        <taxon>Eukaryota</taxon>
        <taxon>Viridiplantae</taxon>
        <taxon>Streptophyta</taxon>
        <taxon>Embryophyta</taxon>
        <taxon>Tracheophyta</taxon>
        <taxon>Spermatophyta</taxon>
        <taxon>Magnoliopsida</taxon>
        <taxon>Liliopsida</taxon>
        <taxon>Poales</taxon>
        <taxon>Poaceae</taxon>
        <taxon>BOP clade</taxon>
        <taxon>Pooideae</taxon>
        <taxon>Stipodae</taxon>
        <taxon>Brachypodieae</taxon>
        <taxon>Brachypodium</taxon>
    </lineage>
</organism>
<evidence type="ECO:0000313" key="2">
    <source>
        <dbReference type="EMBL" id="PNT71485.1"/>
    </source>
</evidence>
<feature type="region of interest" description="Disordered" evidence="1">
    <location>
        <begin position="31"/>
        <end position="78"/>
    </location>
</feature>